<keyword evidence="22" id="KW-1185">Reference proteome</keyword>
<dbReference type="HOGENOM" id="CLU_000288_63_0_1"/>
<evidence type="ECO:0000313" key="21">
    <source>
        <dbReference type="EnsemblMetazoa" id="SMAR009345-PA"/>
    </source>
</evidence>
<sequence>ASRTSKRSSTSQDIRPVSEENVTGRNKSTILETHGYQIIETIGHGSYATVKLANSNRHKCKVAIKIISKKRAPTEYLTKFLPREIDVIKILKHPNLICFLQSIETTNRVYLVMELAENGDLLDVIRREGFVPEARGGRWFHQIMDGIEYCHSKGVVHRDLKCENLLLDKRNNIKITDFGFARANMKLSRDSPQLSETYCGSYAYACPEILRGIPYDPSLADVWSCGVILYVMVFGRLPYDDSNLKLLLHQVQRPPDMPAFPEVSVDCRALIIKILAPVRLRVHISDIRADMWFRRIDPVLRPVTNSSSSKPGSMTSDLPGRKGNIGVSPNRNVSSVSTSHSDTALIDSSLN</sequence>
<evidence type="ECO:0000256" key="1">
    <source>
        <dbReference type="ARBA" id="ARBA00001946"/>
    </source>
</evidence>
<dbReference type="GO" id="GO:0035556">
    <property type="term" value="P:intracellular signal transduction"/>
    <property type="evidence" value="ECO:0007669"/>
    <property type="project" value="TreeGrafter"/>
</dbReference>
<dbReference type="PROSITE" id="PS00108">
    <property type="entry name" value="PROTEIN_KINASE_ST"/>
    <property type="match status" value="1"/>
</dbReference>
<evidence type="ECO:0000256" key="9">
    <source>
        <dbReference type="ARBA" id="ARBA00022777"/>
    </source>
</evidence>
<dbReference type="Pfam" id="PF00069">
    <property type="entry name" value="Pkinase"/>
    <property type="match status" value="1"/>
</dbReference>
<organism evidence="21 22">
    <name type="scientific">Strigamia maritima</name>
    <name type="common">European centipede</name>
    <name type="synonym">Geophilus maritimus</name>
    <dbReference type="NCBI Taxonomy" id="126957"/>
    <lineage>
        <taxon>Eukaryota</taxon>
        <taxon>Metazoa</taxon>
        <taxon>Ecdysozoa</taxon>
        <taxon>Arthropoda</taxon>
        <taxon>Myriapoda</taxon>
        <taxon>Chilopoda</taxon>
        <taxon>Pleurostigmophora</taxon>
        <taxon>Geophilomorpha</taxon>
        <taxon>Linotaeniidae</taxon>
        <taxon>Strigamia</taxon>
    </lineage>
</organism>
<comment type="catalytic activity">
    <reaction evidence="16">
        <text>L-seryl-[protein] + ATP = O-phospho-L-seryl-[protein] + ADP + H(+)</text>
        <dbReference type="Rhea" id="RHEA:17989"/>
        <dbReference type="Rhea" id="RHEA-COMP:9863"/>
        <dbReference type="Rhea" id="RHEA-COMP:11604"/>
        <dbReference type="ChEBI" id="CHEBI:15378"/>
        <dbReference type="ChEBI" id="CHEBI:29999"/>
        <dbReference type="ChEBI" id="CHEBI:30616"/>
        <dbReference type="ChEBI" id="CHEBI:83421"/>
        <dbReference type="ChEBI" id="CHEBI:456216"/>
        <dbReference type="EC" id="2.7.11.1"/>
    </reaction>
</comment>
<dbReference type="GO" id="GO:0005524">
    <property type="term" value="F:ATP binding"/>
    <property type="evidence" value="ECO:0007669"/>
    <property type="project" value="UniProtKB-UniRule"/>
</dbReference>
<comment type="cofactor">
    <cofactor evidence="1">
        <name>Mg(2+)</name>
        <dbReference type="ChEBI" id="CHEBI:18420"/>
    </cofactor>
</comment>
<evidence type="ECO:0000256" key="12">
    <source>
        <dbReference type="ARBA" id="ARBA00022842"/>
    </source>
</evidence>
<feature type="region of interest" description="Disordered" evidence="19">
    <location>
        <begin position="304"/>
        <end position="351"/>
    </location>
</feature>
<evidence type="ECO:0000256" key="5">
    <source>
        <dbReference type="ARBA" id="ARBA00022553"/>
    </source>
</evidence>
<dbReference type="InterPro" id="IPR017441">
    <property type="entry name" value="Protein_kinase_ATP_BS"/>
</dbReference>
<keyword evidence="7" id="KW-0479">Metal-binding</keyword>
<dbReference type="PROSITE" id="PS00107">
    <property type="entry name" value="PROTEIN_KINASE_ATP"/>
    <property type="match status" value="1"/>
</dbReference>
<evidence type="ECO:0000256" key="19">
    <source>
        <dbReference type="SAM" id="MobiDB-lite"/>
    </source>
</evidence>
<dbReference type="Gene3D" id="1.10.510.10">
    <property type="entry name" value="Transferase(Phosphotransferase) domain 1"/>
    <property type="match status" value="1"/>
</dbReference>
<proteinExistence type="inferred from homology"/>
<dbReference type="PANTHER" id="PTHR24346">
    <property type="entry name" value="MAP/MICROTUBULE AFFINITY-REGULATING KINASE"/>
    <property type="match status" value="1"/>
</dbReference>
<dbReference type="InterPro" id="IPR011009">
    <property type="entry name" value="Kinase-like_dom_sf"/>
</dbReference>
<evidence type="ECO:0000256" key="6">
    <source>
        <dbReference type="ARBA" id="ARBA00022679"/>
    </source>
</evidence>
<keyword evidence="5" id="KW-0597">Phosphoprotein</keyword>
<dbReference type="InterPro" id="IPR008271">
    <property type="entry name" value="Ser/Thr_kinase_AS"/>
</dbReference>
<protein>
    <recommendedName>
        <fullName evidence="2">non-specific serine/threonine protein kinase</fullName>
        <ecNumber evidence="2">2.7.11.1</ecNumber>
    </recommendedName>
</protein>
<dbReference type="EnsemblMetazoa" id="SMAR009345-RA">
    <property type="protein sequence ID" value="SMAR009345-PA"/>
    <property type="gene ID" value="SMAR009345"/>
</dbReference>
<accession>T1J6S0</accession>
<feature type="binding site" evidence="17">
    <location>
        <position position="65"/>
    </location>
    <ligand>
        <name>ATP</name>
        <dbReference type="ChEBI" id="CHEBI:30616"/>
    </ligand>
</feature>
<reference evidence="22" key="1">
    <citation type="submission" date="2011-05" db="EMBL/GenBank/DDBJ databases">
        <authorList>
            <person name="Richards S.R."/>
            <person name="Qu J."/>
            <person name="Jiang H."/>
            <person name="Jhangiani S.N."/>
            <person name="Agravi P."/>
            <person name="Goodspeed R."/>
            <person name="Gross S."/>
            <person name="Mandapat C."/>
            <person name="Jackson L."/>
            <person name="Mathew T."/>
            <person name="Pu L."/>
            <person name="Thornton R."/>
            <person name="Saada N."/>
            <person name="Wilczek-Boney K.B."/>
            <person name="Lee S."/>
            <person name="Kovar C."/>
            <person name="Wu Y."/>
            <person name="Scherer S.E."/>
            <person name="Worley K.C."/>
            <person name="Muzny D.M."/>
            <person name="Gibbs R."/>
        </authorList>
    </citation>
    <scope>NUCLEOTIDE SEQUENCE</scope>
    <source>
        <strain evidence="22">Brora</strain>
    </source>
</reference>
<keyword evidence="3" id="KW-0217">Developmental protein</keyword>
<dbReference type="EC" id="2.7.11.1" evidence="2"/>
<evidence type="ECO:0000313" key="22">
    <source>
        <dbReference type="Proteomes" id="UP000014500"/>
    </source>
</evidence>
<dbReference type="AlphaFoldDB" id="T1J6S0"/>
<name>T1J6S0_STRMM</name>
<dbReference type="EMBL" id="JH431885">
    <property type="status" value="NOT_ANNOTATED_CDS"/>
    <property type="molecule type" value="Genomic_DNA"/>
</dbReference>
<evidence type="ECO:0000256" key="10">
    <source>
        <dbReference type="ARBA" id="ARBA00022782"/>
    </source>
</evidence>
<dbReference type="CDD" id="cd14162">
    <property type="entry name" value="STKc_TSSK4-like"/>
    <property type="match status" value="1"/>
</dbReference>
<dbReference type="GO" id="GO:0000226">
    <property type="term" value="P:microtubule cytoskeleton organization"/>
    <property type="evidence" value="ECO:0007669"/>
    <property type="project" value="TreeGrafter"/>
</dbReference>
<dbReference type="GO" id="GO:0005737">
    <property type="term" value="C:cytoplasm"/>
    <property type="evidence" value="ECO:0007669"/>
    <property type="project" value="TreeGrafter"/>
</dbReference>
<dbReference type="GO" id="GO:0030154">
    <property type="term" value="P:cell differentiation"/>
    <property type="evidence" value="ECO:0007669"/>
    <property type="project" value="UniProtKB-KW"/>
</dbReference>
<reference evidence="21" key="2">
    <citation type="submission" date="2015-02" db="UniProtKB">
        <authorList>
            <consortium name="EnsemblMetazoa"/>
        </authorList>
    </citation>
    <scope>IDENTIFICATION</scope>
</reference>
<evidence type="ECO:0000256" key="11">
    <source>
        <dbReference type="ARBA" id="ARBA00022840"/>
    </source>
</evidence>
<keyword evidence="4 18" id="KW-0723">Serine/threonine-protein kinase</keyword>
<keyword evidence="10" id="KW-0221">Differentiation</keyword>
<feature type="region of interest" description="Disordered" evidence="19">
    <location>
        <begin position="1"/>
        <end position="26"/>
    </location>
</feature>
<dbReference type="SUPFAM" id="SSF56112">
    <property type="entry name" value="Protein kinase-like (PK-like)"/>
    <property type="match status" value="1"/>
</dbReference>
<dbReference type="SMART" id="SM00220">
    <property type="entry name" value="S_TKc"/>
    <property type="match status" value="1"/>
</dbReference>
<keyword evidence="9" id="KW-0418">Kinase</keyword>
<evidence type="ECO:0000256" key="4">
    <source>
        <dbReference type="ARBA" id="ARBA00022527"/>
    </source>
</evidence>
<evidence type="ECO:0000259" key="20">
    <source>
        <dbReference type="PROSITE" id="PS50011"/>
    </source>
</evidence>
<dbReference type="OMA" id="EWIQHYG"/>
<keyword evidence="12" id="KW-0460">Magnesium</keyword>
<dbReference type="STRING" id="126957.T1J6S0"/>
<keyword evidence="13" id="KW-0832">Ubl conjugation</keyword>
<evidence type="ECO:0000256" key="8">
    <source>
        <dbReference type="ARBA" id="ARBA00022741"/>
    </source>
</evidence>
<keyword evidence="8 17" id="KW-0547">Nucleotide-binding</keyword>
<comment type="catalytic activity">
    <reaction evidence="15">
        <text>L-threonyl-[protein] + ATP = O-phospho-L-threonyl-[protein] + ADP + H(+)</text>
        <dbReference type="Rhea" id="RHEA:46608"/>
        <dbReference type="Rhea" id="RHEA-COMP:11060"/>
        <dbReference type="Rhea" id="RHEA-COMP:11605"/>
        <dbReference type="ChEBI" id="CHEBI:15378"/>
        <dbReference type="ChEBI" id="CHEBI:30013"/>
        <dbReference type="ChEBI" id="CHEBI:30616"/>
        <dbReference type="ChEBI" id="CHEBI:61977"/>
        <dbReference type="ChEBI" id="CHEBI:456216"/>
        <dbReference type="EC" id="2.7.11.1"/>
    </reaction>
</comment>
<keyword evidence="11 17" id="KW-0067">ATP-binding</keyword>
<feature type="domain" description="Protein kinase" evidence="20">
    <location>
        <begin position="36"/>
        <end position="293"/>
    </location>
</feature>
<evidence type="ECO:0000256" key="15">
    <source>
        <dbReference type="ARBA" id="ARBA00047899"/>
    </source>
</evidence>
<dbReference type="FunFam" id="3.30.200.20:FF:000003">
    <property type="entry name" value="Non-specific serine/threonine protein kinase"/>
    <property type="match status" value="1"/>
</dbReference>
<feature type="compositionally biased region" description="Polar residues" evidence="19">
    <location>
        <begin position="327"/>
        <end position="351"/>
    </location>
</feature>
<dbReference type="GO" id="GO:0000287">
    <property type="term" value="F:magnesium ion binding"/>
    <property type="evidence" value="ECO:0007669"/>
    <property type="project" value="UniProtKB-ARBA"/>
</dbReference>
<evidence type="ECO:0000256" key="17">
    <source>
        <dbReference type="PROSITE-ProRule" id="PRU10141"/>
    </source>
</evidence>
<keyword evidence="6" id="KW-0808">Transferase</keyword>
<evidence type="ECO:0000256" key="7">
    <source>
        <dbReference type="ARBA" id="ARBA00022723"/>
    </source>
</evidence>
<evidence type="ECO:0000256" key="2">
    <source>
        <dbReference type="ARBA" id="ARBA00012513"/>
    </source>
</evidence>
<dbReference type="GO" id="GO:0050321">
    <property type="term" value="F:tau-protein kinase activity"/>
    <property type="evidence" value="ECO:0007669"/>
    <property type="project" value="TreeGrafter"/>
</dbReference>
<dbReference type="InterPro" id="IPR047908">
    <property type="entry name" value="TSSK4_cat"/>
</dbReference>
<evidence type="ECO:0000256" key="16">
    <source>
        <dbReference type="ARBA" id="ARBA00048679"/>
    </source>
</evidence>
<dbReference type="PROSITE" id="PS50011">
    <property type="entry name" value="PROTEIN_KINASE_DOM"/>
    <property type="match status" value="1"/>
</dbReference>
<dbReference type="PhylomeDB" id="T1J6S0"/>
<dbReference type="InterPro" id="IPR000719">
    <property type="entry name" value="Prot_kinase_dom"/>
</dbReference>
<feature type="compositionally biased region" description="Polar residues" evidence="19">
    <location>
        <begin position="304"/>
        <end position="316"/>
    </location>
</feature>
<dbReference type="GO" id="GO:0007283">
    <property type="term" value="P:spermatogenesis"/>
    <property type="evidence" value="ECO:0007669"/>
    <property type="project" value="UniProtKB-KW"/>
</dbReference>
<comment type="similarity">
    <text evidence="18">Belongs to the protein kinase superfamily.</text>
</comment>
<evidence type="ECO:0000256" key="13">
    <source>
        <dbReference type="ARBA" id="ARBA00022843"/>
    </source>
</evidence>
<dbReference type="eggNOG" id="KOG0583">
    <property type="taxonomic scope" value="Eukaryota"/>
</dbReference>
<keyword evidence="14" id="KW-0744">Spermatogenesis</keyword>
<dbReference type="PANTHER" id="PTHR24346:SF102">
    <property type="entry name" value="TESTIS-SPECIFIC SERINE_THREONINE-PROTEIN KINASE 1"/>
    <property type="match status" value="1"/>
</dbReference>
<evidence type="ECO:0000256" key="14">
    <source>
        <dbReference type="ARBA" id="ARBA00022871"/>
    </source>
</evidence>
<evidence type="ECO:0000256" key="3">
    <source>
        <dbReference type="ARBA" id="ARBA00022473"/>
    </source>
</evidence>
<dbReference type="Proteomes" id="UP000014500">
    <property type="component" value="Unassembled WGS sequence"/>
</dbReference>
<dbReference type="FunFam" id="1.10.510.10:FF:000658">
    <property type="entry name" value="Protein CBG12184"/>
    <property type="match status" value="1"/>
</dbReference>
<evidence type="ECO:0000256" key="18">
    <source>
        <dbReference type="RuleBase" id="RU000304"/>
    </source>
</evidence>